<comment type="function">
    <text evidence="1 11">Transaldolase is important for the balance of metabolites in the pentose-phosphate pathway.</text>
</comment>
<evidence type="ECO:0000313" key="12">
    <source>
        <dbReference type="EMBL" id="PUA80183.1"/>
    </source>
</evidence>
<evidence type="ECO:0000256" key="2">
    <source>
        <dbReference type="ARBA" id="ARBA00004496"/>
    </source>
</evidence>
<dbReference type="InterPro" id="IPR001585">
    <property type="entry name" value="TAL/FSA"/>
</dbReference>
<dbReference type="UniPathway" id="UPA00115">
    <property type="reaction ID" value="UER00414"/>
</dbReference>
<dbReference type="AlphaFoldDB" id="A0A2R7YV56"/>
<evidence type="ECO:0000256" key="6">
    <source>
        <dbReference type="ARBA" id="ARBA00022490"/>
    </source>
</evidence>
<gene>
    <name evidence="11 12" type="primary">tal</name>
    <name evidence="12" type="ORF">C7S10_15665</name>
</gene>
<keyword evidence="8 11" id="KW-0570">Pentose shunt</keyword>
<comment type="subcellular location">
    <subcellularLocation>
        <location evidence="2 11">Cytoplasm</location>
    </subcellularLocation>
</comment>
<dbReference type="GO" id="GO:0006098">
    <property type="term" value="P:pentose-phosphate shunt"/>
    <property type="evidence" value="ECO:0007669"/>
    <property type="project" value="UniProtKB-UniRule"/>
</dbReference>
<dbReference type="PANTHER" id="PTHR10683:SF31">
    <property type="entry name" value="TRANSALDOLASE"/>
    <property type="match status" value="1"/>
</dbReference>
<dbReference type="InterPro" id="IPR018225">
    <property type="entry name" value="Transaldolase_AS"/>
</dbReference>
<evidence type="ECO:0000256" key="11">
    <source>
        <dbReference type="HAMAP-Rule" id="MF_00493"/>
    </source>
</evidence>
<dbReference type="Proteomes" id="UP000244867">
    <property type="component" value="Unassembled WGS sequence"/>
</dbReference>
<dbReference type="HAMAP" id="MF_00493">
    <property type="entry name" value="Transaldolase_2"/>
    <property type="match status" value="1"/>
</dbReference>
<evidence type="ECO:0000313" key="13">
    <source>
        <dbReference type="Proteomes" id="UP000244867"/>
    </source>
</evidence>
<organism evidence="12 13">
    <name type="scientific">Nocardioides currus</name>
    <dbReference type="NCBI Taxonomy" id="2133958"/>
    <lineage>
        <taxon>Bacteria</taxon>
        <taxon>Bacillati</taxon>
        <taxon>Actinomycetota</taxon>
        <taxon>Actinomycetes</taxon>
        <taxon>Propionibacteriales</taxon>
        <taxon>Nocardioidaceae</taxon>
        <taxon>Nocardioides</taxon>
    </lineage>
</organism>
<reference evidence="12 13" key="1">
    <citation type="submission" date="2018-03" db="EMBL/GenBank/DDBJ databases">
        <authorList>
            <person name="Keele B.F."/>
        </authorList>
    </citation>
    <scope>NUCLEOTIDE SEQUENCE [LARGE SCALE GENOMIC DNA]</scope>
    <source>
        <strain evidence="12 13">IB-3</strain>
    </source>
</reference>
<name>A0A2R7YV56_9ACTN</name>
<dbReference type="GO" id="GO:0005975">
    <property type="term" value="P:carbohydrate metabolic process"/>
    <property type="evidence" value="ECO:0007669"/>
    <property type="project" value="InterPro"/>
</dbReference>
<keyword evidence="7 11" id="KW-0808">Transferase</keyword>
<evidence type="ECO:0000256" key="7">
    <source>
        <dbReference type="ARBA" id="ARBA00022679"/>
    </source>
</evidence>
<sequence>MSDRLTALSEAGVSIWLDDLSRERIETGNLADLVSSSSVVGVTTNPSIFAAALKDGERYDAEVRDLAKSGADVDTTVFQLTTGDVRSACDVLKPVFDLTHGVDGRVSIEVSPTLANDTDATIASAKDLWKAVDRENLLIKIPATTEGAPAISDVLGEGISVNVTLIFGLERYQGVMEAYVAGLEKARENGLDLSKIHSVASFFVSRVDTEIDKRLEELGADQELFGRAGVANARLAYQAFEEFFSGPRWQALADAGAHKQRPLWASTGVKNPDYRDTMYVTDLVVPDTVNTMPEKTMEAFADHGEVKGDQVTTMYDDASATMASLAAAGIDYDDVIATLEAEGVEKFVTSWNELLDTVRGQLEGAGEES</sequence>
<accession>A0A2R7YV56</accession>
<evidence type="ECO:0000256" key="4">
    <source>
        <dbReference type="ARBA" id="ARBA00008426"/>
    </source>
</evidence>
<dbReference type="GO" id="GO:0004801">
    <property type="term" value="F:transaldolase activity"/>
    <property type="evidence" value="ECO:0007669"/>
    <property type="project" value="UniProtKB-UniRule"/>
</dbReference>
<dbReference type="Gene3D" id="3.20.20.70">
    <property type="entry name" value="Aldolase class I"/>
    <property type="match status" value="1"/>
</dbReference>
<keyword evidence="13" id="KW-1185">Reference proteome</keyword>
<dbReference type="PROSITE" id="PS01054">
    <property type="entry name" value="TRANSALDOLASE_1"/>
    <property type="match status" value="1"/>
</dbReference>
<dbReference type="PIRSF" id="PIRSF036915">
    <property type="entry name" value="Trnald_Bac_Plnt"/>
    <property type="match status" value="1"/>
</dbReference>
<dbReference type="Pfam" id="PF00923">
    <property type="entry name" value="TAL_FSA"/>
    <property type="match status" value="1"/>
</dbReference>
<comment type="pathway">
    <text evidence="3 11">Carbohydrate degradation; pentose phosphate pathway; D-glyceraldehyde 3-phosphate and beta-D-fructose 6-phosphate from D-ribose 5-phosphate and D-xylulose 5-phosphate (non-oxidative stage): step 2/3.</text>
</comment>
<dbReference type="EC" id="2.2.1.2" evidence="5 11"/>
<keyword evidence="6 11" id="KW-0963">Cytoplasm</keyword>
<dbReference type="EMBL" id="PYXZ01000007">
    <property type="protein sequence ID" value="PUA80183.1"/>
    <property type="molecule type" value="Genomic_DNA"/>
</dbReference>
<evidence type="ECO:0000256" key="1">
    <source>
        <dbReference type="ARBA" id="ARBA00003518"/>
    </source>
</evidence>
<dbReference type="OrthoDB" id="9809101at2"/>
<dbReference type="InterPro" id="IPR004732">
    <property type="entry name" value="Transaldolase_2"/>
</dbReference>
<dbReference type="GO" id="GO:0005737">
    <property type="term" value="C:cytoplasm"/>
    <property type="evidence" value="ECO:0007669"/>
    <property type="project" value="UniProtKB-SubCell"/>
</dbReference>
<dbReference type="NCBIfam" id="NF002881">
    <property type="entry name" value="PRK03343.1"/>
    <property type="match status" value="1"/>
</dbReference>
<dbReference type="SUPFAM" id="SSF51569">
    <property type="entry name" value="Aldolase"/>
    <property type="match status" value="1"/>
</dbReference>
<evidence type="ECO:0000256" key="9">
    <source>
        <dbReference type="ARBA" id="ARBA00023270"/>
    </source>
</evidence>
<dbReference type="RefSeq" id="WP_108345573.1">
    <property type="nucleotide sequence ID" value="NZ_PYXZ01000007.1"/>
</dbReference>
<evidence type="ECO:0000256" key="3">
    <source>
        <dbReference type="ARBA" id="ARBA00004857"/>
    </source>
</evidence>
<dbReference type="PANTHER" id="PTHR10683">
    <property type="entry name" value="TRANSALDOLASE"/>
    <property type="match status" value="1"/>
</dbReference>
<comment type="catalytic activity">
    <reaction evidence="10 11">
        <text>D-sedoheptulose 7-phosphate + D-glyceraldehyde 3-phosphate = D-erythrose 4-phosphate + beta-D-fructose 6-phosphate</text>
        <dbReference type="Rhea" id="RHEA:17053"/>
        <dbReference type="ChEBI" id="CHEBI:16897"/>
        <dbReference type="ChEBI" id="CHEBI:57483"/>
        <dbReference type="ChEBI" id="CHEBI:57634"/>
        <dbReference type="ChEBI" id="CHEBI:59776"/>
        <dbReference type="EC" id="2.2.1.2"/>
    </reaction>
</comment>
<proteinExistence type="inferred from homology"/>
<comment type="caution">
    <text evidence="12">The sequence shown here is derived from an EMBL/GenBank/DDBJ whole genome shotgun (WGS) entry which is preliminary data.</text>
</comment>
<evidence type="ECO:0000256" key="8">
    <source>
        <dbReference type="ARBA" id="ARBA00023126"/>
    </source>
</evidence>
<evidence type="ECO:0000256" key="5">
    <source>
        <dbReference type="ARBA" id="ARBA00013151"/>
    </source>
</evidence>
<protein>
    <recommendedName>
        <fullName evidence="5 11">Transaldolase</fullName>
        <ecNumber evidence="5 11">2.2.1.2</ecNumber>
    </recommendedName>
</protein>
<dbReference type="InterPro" id="IPR013785">
    <property type="entry name" value="Aldolase_TIM"/>
</dbReference>
<keyword evidence="9 11" id="KW-0704">Schiff base</keyword>
<dbReference type="NCBIfam" id="TIGR00876">
    <property type="entry name" value="tal_mycobact"/>
    <property type="match status" value="1"/>
</dbReference>
<comment type="similarity">
    <text evidence="4 11">Belongs to the transaldolase family. Type 2 subfamily.</text>
</comment>
<dbReference type="CDD" id="cd00955">
    <property type="entry name" value="Transaldolase_like"/>
    <property type="match status" value="1"/>
</dbReference>
<evidence type="ECO:0000256" key="10">
    <source>
        <dbReference type="ARBA" id="ARBA00048810"/>
    </source>
</evidence>
<feature type="active site" description="Schiff-base intermediate with substrate" evidence="11">
    <location>
        <position position="140"/>
    </location>
</feature>